<comment type="caution">
    <text evidence="2">The sequence shown here is derived from an EMBL/GenBank/DDBJ whole genome shotgun (WGS) entry which is preliminary data.</text>
</comment>
<evidence type="ECO:0000256" key="1">
    <source>
        <dbReference type="SAM" id="Coils"/>
    </source>
</evidence>
<sequence>MPSYSAEFKEQVVRKLMPPHNQTVAALSRETGISEASLYNWKKQFRAKGFVVPKKSTHADQWDAKAKLAAVIQTAAMNEAERSQYCREHGLYPEQIDAWRDAFESTDMGASANKAELSAERKKSRALEKELHRKEKALAEAAALLTLSKKAQAIWGTNEDD</sequence>
<name>A0ABS8CG88_9BURK</name>
<dbReference type="EMBL" id="JACDXW010000028">
    <property type="protein sequence ID" value="MCB5365033.1"/>
    <property type="molecule type" value="Genomic_DNA"/>
</dbReference>
<accession>A0ABS8CG88</accession>
<keyword evidence="1" id="KW-0175">Coiled coil</keyword>
<reference evidence="2 3" key="1">
    <citation type="submission" date="2020-07" db="EMBL/GenBank/DDBJ databases">
        <title>Pusillimonas sp. nov., isolated from poultry manure in Taiwan.</title>
        <authorList>
            <person name="Lin S.-Y."/>
            <person name="Tang Y.-S."/>
            <person name="Young C.-C."/>
        </authorList>
    </citation>
    <scope>NUCLEOTIDE SEQUENCE [LARGE SCALE GENOMIC DNA]</scope>
    <source>
        <strain evidence="2 3">CC-YST705</strain>
    </source>
</reference>
<dbReference type="SUPFAM" id="SSF46689">
    <property type="entry name" value="Homeodomain-like"/>
    <property type="match status" value="1"/>
</dbReference>
<dbReference type="InterPro" id="IPR009057">
    <property type="entry name" value="Homeodomain-like_sf"/>
</dbReference>
<feature type="coiled-coil region" evidence="1">
    <location>
        <begin position="117"/>
        <end position="144"/>
    </location>
</feature>
<keyword evidence="3" id="KW-1185">Reference proteome</keyword>
<evidence type="ECO:0000313" key="3">
    <source>
        <dbReference type="Proteomes" id="UP000776983"/>
    </source>
</evidence>
<dbReference type="Pfam" id="PF01527">
    <property type="entry name" value="HTH_Tnp_1"/>
    <property type="match status" value="2"/>
</dbReference>
<gene>
    <name evidence="2" type="ORF">H0484_14990</name>
</gene>
<protein>
    <submittedName>
        <fullName evidence="2">Transposase</fullName>
    </submittedName>
</protein>
<evidence type="ECO:0000313" key="2">
    <source>
        <dbReference type="EMBL" id="MCB5365033.1"/>
    </source>
</evidence>
<dbReference type="Gene3D" id="1.10.10.60">
    <property type="entry name" value="Homeodomain-like"/>
    <property type="match status" value="1"/>
</dbReference>
<organism evidence="2 3">
    <name type="scientific">Mesopusillimonas faecipullorum</name>
    <dbReference type="NCBI Taxonomy" id="2755040"/>
    <lineage>
        <taxon>Bacteria</taxon>
        <taxon>Pseudomonadati</taxon>
        <taxon>Pseudomonadota</taxon>
        <taxon>Betaproteobacteria</taxon>
        <taxon>Burkholderiales</taxon>
        <taxon>Alcaligenaceae</taxon>
        <taxon>Mesopusillimonas</taxon>
    </lineage>
</organism>
<dbReference type="RefSeq" id="WP_226955445.1">
    <property type="nucleotide sequence ID" value="NZ_JACDXW010000028.1"/>
</dbReference>
<dbReference type="InterPro" id="IPR002514">
    <property type="entry name" value="Transposase_8"/>
</dbReference>
<dbReference type="Proteomes" id="UP000776983">
    <property type="component" value="Unassembled WGS sequence"/>
</dbReference>
<proteinExistence type="predicted"/>